<comment type="caution">
    <text evidence="1">The sequence shown here is derived from an EMBL/GenBank/DDBJ whole genome shotgun (WGS) entry which is preliminary data.</text>
</comment>
<reference evidence="2" key="1">
    <citation type="submission" date="2013-09" db="EMBL/GenBank/DDBJ databases">
        <title>Corchorus olitorius genome sequencing.</title>
        <authorList>
            <person name="Alam M."/>
            <person name="Haque M.S."/>
            <person name="Islam M.S."/>
            <person name="Emdad E.M."/>
            <person name="Islam M.M."/>
            <person name="Ahmed B."/>
            <person name="Halim A."/>
            <person name="Hossen Q.M.M."/>
            <person name="Hossain M.Z."/>
            <person name="Ahmed R."/>
            <person name="Khan M.M."/>
            <person name="Islam R."/>
            <person name="Rashid M.M."/>
            <person name="Khan S.A."/>
            <person name="Rahman M.S."/>
            <person name="Alam M."/>
            <person name="Yahiya A.S."/>
            <person name="Khan M.S."/>
            <person name="Azam M.S."/>
            <person name="Haque T."/>
            <person name="Lashkar M.Z.H."/>
            <person name="Akhand A.I."/>
            <person name="Morshed G."/>
            <person name="Roy S."/>
            <person name="Uddin K.S."/>
            <person name="Rabeya T."/>
            <person name="Hossain A.S."/>
            <person name="Chowdhury A."/>
            <person name="Snigdha A.R."/>
            <person name="Mortoza M.S."/>
            <person name="Matin S.A."/>
            <person name="Hoque S.M.E."/>
            <person name="Islam M.K."/>
            <person name="Roy D.K."/>
            <person name="Haider R."/>
            <person name="Moosa M.M."/>
            <person name="Elias S.M."/>
            <person name="Hasan A.M."/>
            <person name="Jahan S."/>
            <person name="Shafiuddin M."/>
            <person name="Mahmood N."/>
            <person name="Shommy N.S."/>
        </authorList>
    </citation>
    <scope>NUCLEOTIDE SEQUENCE [LARGE SCALE GENOMIC DNA]</scope>
    <source>
        <strain evidence="2">cv. O-4</strain>
    </source>
</reference>
<dbReference type="AlphaFoldDB" id="A0A1R3KMI4"/>
<gene>
    <name evidence="1" type="ORF">COLO4_06616</name>
</gene>
<organism evidence="1 2">
    <name type="scientific">Corchorus olitorius</name>
    <dbReference type="NCBI Taxonomy" id="93759"/>
    <lineage>
        <taxon>Eukaryota</taxon>
        <taxon>Viridiplantae</taxon>
        <taxon>Streptophyta</taxon>
        <taxon>Embryophyta</taxon>
        <taxon>Tracheophyta</taxon>
        <taxon>Spermatophyta</taxon>
        <taxon>Magnoliopsida</taxon>
        <taxon>eudicotyledons</taxon>
        <taxon>Gunneridae</taxon>
        <taxon>Pentapetalae</taxon>
        <taxon>rosids</taxon>
        <taxon>malvids</taxon>
        <taxon>Malvales</taxon>
        <taxon>Malvaceae</taxon>
        <taxon>Grewioideae</taxon>
        <taxon>Apeibeae</taxon>
        <taxon>Corchorus</taxon>
    </lineage>
</organism>
<keyword evidence="2" id="KW-1185">Reference proteome</keyword>
<evidence type="ECO:0000313" key="1">
    <source>
        <dbReference type="EMBL" id="OMP08281.1"/>
    </source>
</evidence>
<proteinExistence type="predicted"/>
<sequence>MVALVGFKPCEGPVLDTASLLAKLDQDQLEQVQGPWDP</sequence>
<accession>A0A1R3KMI4</accession>
<dbReference type="Proteomes" id="UP000187203">
    <property type="component" value="Unassembled WGS sequence"/>
</dbReference>
<dbReference type="EMBL" id="AWUE01012822">
    <property type="protein sequence ID" value="OMP08281.1"/>
    <property type="molecule type" value="Genomic_DNA"/>
</dbReference>
<protein>
    <submittedName>
        <fullName evidence="1">Uncharacterized protein</fullName>
    </submittedName>
</protein>
<name>A0A1R3KMI4_9ROSI</name>
<evidence type="ECO:0000313" key="2">
    <source>
        <dbReference type="Proteomes" id="UP000187203"/>
    </source>
</evidence>